<reference evidence="1" key="1">
    <citation type="journal article" date="2014" name="Int. J. Syst. Evol. Microbiol.">
        <title>Complete genome sequence of Corynebacterium casei LMG S-19264T (=DSM 44701T), isolated from a smear-ripened cheese.</title>
        <authorList>
            <consortium name="US DOE Joint Genome Institute (JGI-PGF)"/>
            <person name="Walter F."/>
            <person name="Albersmeier A."/>
            <person name="Kalinowski J."/>
            <person name="Ruckert C."/>
        </authorList>
    </citation>
    <scope>NUCLEOTIDE SEQUENCE</scope>
    <source>
        <strain evidence="1">CGMCC 1.12751</strain>
    </source>
</reference>
<dbReference type="Proteomes" id="UP000625976">
    <property type="component" value="Unassembled WGS sequence"/>
</dbReference>
<dbReference type="EMBL" id="BMFQ01000001">
    <property type="protein sequence ID" value="GGG41444.1"/>
    <property type="molecule type" value="Genomic_DNA"/>
</dbReference>
<sequence>MEIALIIVKVEIPIKTILIIFLLFSDVSCGLSSSIFKDTYNFPIENECGKINSNGDSNVRFLNI</sequence>
<reference evidence="1" key="2">
    <citation type="submission" date="2020-09" db="EMBL/GenBank/DDBJ databases">
        <authorList>
            <person name="Sun Q."/>
            <person name="Zhou Y."/>
        </authorList>
    </citation>
    <scope>NUCLEOTIDE SEQUENCE</scope>
    <source>
        <strain evidence="1">CGMCC 1.12751</strain>
    </source>
</reference>
<accession>A0A917LLP6</accession>
<organism evidence="1 2">
    <name type="scientific">Bizionia arctica</name>
    <dbReference type="NCBI Taxonomy" id="1495645"/>
    <lineage>
        <taxon>Bacteria</taxon>
        <taxon>Pseudomonadati</taxon>
        <taxon>Bacteroidota</taxon>
        <taxon>Flavobacteriia</taxon>
        <taxon>Flavobacteriales</taxon>
        <taxon>Flavobacteriaceae</taxon>
        <taxon>Bizionia</taxon>
    </lineage>
</organism>
<comment type="caution">
    <text evidence="1">The sequence shown here is derived from an EMBL/GenBank/DDBJ whole genome shotgun (WGS) entry which is preliminary data.</text>
</comment>
<evidence type="ECO:0000313" key="1">
    <source>
        <dbReference type="EMBL" id="GGG41444.1"/>
    </source>
</evidence>
<evidence type="ECO:0000313" key="2">
    <source>
        <dbReference type="Proteomes" id="UP000625976"/>
    </source>
</evidence>
<gene>
    <name evidence="1" type="ORF">GCM10010976_11320</name>
</gene>
<dbReference type="AlphaFoldDB" id="A0A917LLP6"/>
<protein>
    <submittedName>
        <fullName evidence="1">Uncharacterized protein</fullName>
    </submittedName>
</protein>
<name>A0A917LLP6_9FLAO</name>
<proteinExistence type="predicted"/>
<keyword evidence="2" id="KW-1185">Reference proteome</keyword>